<sequence length="118" mass="12323">MMEMTTLDGLATAQWAGLHFTRPPVQEEVPQAPMYPRRPMLTSLAARTAAAGVATTISGFIPNLPAFVAQSTALKTAVAMEATVAQNAVDERAMMMVAAAVALAASTASGGSVRQREF</sequence>
<gene>
    <name evidence="1" type="ORF">CBRE1094_LOCUS26339</name>
</gene>
<dbReference type="AlphaFoldDB" id="A0A7S2HD70"/>
<dbReference type="EMBL" id="HBGU01048341">
    <property type="protein sequence ID" value="CAD9487386.1"/>
    <property type="molecule type" value="Transcribed_RNA"/>
</dbReference>
<protein>
    <submittedName>
        <fullName evidence="1">Uncharacterized protein</fullName>
    </submittedName>
</protein>
<evidence type="ECO:0000313" key="1">
    <source>
        <dbReference type="EMBL" id="CAD9487386.1"/>
    </source>
</evidence>
<reference evidence="1" key="1">
    <citation type="submission" date="2021-01" db="EMBL/GenBank/DDBJ databases">
        <authorList>
            <person name="Corre E."/>
            <person name="Pelletier E."/>
            <person name="Niang G."/>
            <person name="Scheremetjew M."/>
            <person name="Finn R."/>
            <person name="Kale V."/>
            <person name="Holt S."/>
            <person name="Cochrane G."/>
            <person name="Meng A."/>
            <person name="Brown T."/>
            <person name="Cohen L."/>
        </authorList>
    </citation>
    <scope>NUCLEOTIDE SEQUENCE</scope>
    <source>
        <strain evidence="1">UTEX LB 985</strain>
    </source>
</reference>
<proteinExistence type="predicted"/>
<name>A0A7S2HD70_9EUKA</name>
<organism evidence="1">
    <name type="scientific">Haptolina brevifila</name>
    <dbReference type="NCBI Taxonomy" id="156173"/>
    <lineage>
        <taxon>Eukaryota</taxon>
        <taxon>Haptista</taxon>
        <taxon>Haptophyta</taxon>
        <taxon>Prymnesiophyceae</taxon>
        <taxon>Prymnesiales</taxon>
        <taxon>Prymnesiaceae</taxon>
        <taxon>Haptolina</taxon>
    </lineage>
</organism>
<accession>A0A7S2HD70</accession>